<evidence type="ECO:0000259" key="14">
    <source>
        <dbReference type="PROSITE" id="PS50222"/>
    </source>
</evidence>
<evidence type="ECO:0000256" key="9">
    <source>
        <dbReference type="ARBA" id="ARBA00022912"/>
    </source>
</evidence>
<keyword evidence="8" id="KW-0460">Magnesium</keyword>
<dbReference type="PROSITE" id="PS50222">
    <property type="entry name" value="EF_HAND_2"/>
    <property type="match status" value="3"/>
</dbReference>
<dbReference type="EC" id="3.1.3.16" evidence="13"/>
<accession>A0A7K9XMN8</accession>
<feature type="domain" description="EF-hand" evidence="14">
    <location>
        <begin position="275"/>
        <end position="310"/>
    </location>
</feature>
<dbReference type="InterPro" id="IPR002048">
    <property type="entry name" value="EF_hand_dom"/>
</dbReference>
<dbReference type="CDD" id="cd00051">
    <property type="entry name" value="EFh"/>
    <property type="match status" value="1"/>
</dbReference>
<comment type="cofactor">
    <cofactor evidence="1">
        <name>Mn(2+)</name>
        <dbReference type="ChEBI" id="CHEBI:29035"/>
    </cofactor>
</comment>
<name>A0A7K9XMN8_9GRUI</name>
<evidence type="ECO:0000313" key="15">
    <source>
        <dbReference type="EMBL" id="NXI98814.1"/>
    </source>
</evidence>
<dbReference type="InterPro" id="IPR011992">
    <property type="entry name" value="EF-hand-dom_pair"/>
</dbReference>
<proteinExistence type="inferred from homology"/>
<dbReference type="FunFam" id="1.10.238.10:FF:000164">
    <property type="entry name" value="Serine/threonine-protein phosphatase with EF-hands"/>
    <property type="match status" value="1"/>
</dbReference>
<evidence type="ECO:0000256" key="3">
    <source>
        <dbReference type="ARBA" id="ARBA00008294"/>
    </source>
</evidence>
<dbReference type="InterPro" id="IPR029052">
    <property type="entry name" value="Metallo-depent_PP-like"/>
</dbReference>
<evidence type="ECO:0000256" key="13">
    <source>
        <dbReference type="RuleBase" id="RU004273"/>
    </source>
</evidence>
<dbReference type="SMART" id="SM00156">
    <property type="entry name" value="PP2Ac"/>
    <property type="match status" value="1"/>
</dbReference>
<feature type="domain" description="EF-hand" evidence="14">
    <location>
        <begin position="358"/>
        <end position="393"/>
    </location>
</feature>
<evidence type="ECO:0000313" key="16">
    <source>
        <dbReference type="Proteomes" id="UP000587472"/>
    </source>
</evidence>
<dbReference type="SUPFAM" id="SSF56300">
    <property type="entry name" value="Metallo-dependent phosphatases"/>
    <property type="match status" value="1"/>
</dbReference>
<evidence type="ECO:0000256" key="2">
    <source>
        <dbReference type="ARBA" id="ARBA00001946"/>
    </source>
</evidence>
<evidence type="ECO:0000256" key="7">
    <source>
        <dbReference type="ARBA" id="ARBA00022837"/>
    </source>
</evidence>
<dbReference type="Proteomes" id="UP000587472">
    <property type="component" value="Unassembled WGS sequence"/>
</dbReference>
<evidence type="ECO:0000256" key="6">
    <source>
        <dbReference type="ARBA" id="ARBA00022801"/>
    </source>
</evidence>
<keyword evidence="6 13" id="KW-0378">Hydrolase</keyword>
<dbReference type="EMBL" id="VWZZ01005961">
    <property type="protein sequence ID" value="NXI98814.1"/>
    <property type="molecule type" value="Genomic_DNA"/>
</dbReference>
<dbReference type="GO" id="GO:0004722">
    <property type="term" value="F:protein serine/threonine phosphatase activity"/>
    <property type="evidence" value="ECO:0007669"/>
    <property type="project" value="UniProtKB-EC"/>
</dbReference>
<evidence type="ECO:0000256" key="5">
    <source>
        <dbReference type="ARBA" id="ARBA00022737"/>
    </source>
</evidence>
<dbReference type="SMART" id="SM00054">
    <property type="entry name" value="EFh"/>
    <property type="match status" value="3"/>
</dbReference>
<dbReference type="Pfam" id="PF13499">
    <property type="entry name" value="EF-hand_7"/>
    <property type="match status" value="1"/>
</dbReference>
<keyword evidence="9" id="KW-0904">Protein phosphatase</keyword>
<dbReference type="PROSITE" id="PS00018">
    <property type="entry name" value="EF_HAND_1"/>
    <property type="match status" value="3"/>
</dbReference>
<comment type="catalytic activity">
    <reaction evidence="12 13">
        <text>O-phospho-L-threonyl-[protein] + H2O = L-threonyl-[protein] + phosphate</text>
        <dbReference type="Rhea" id="RHEA:47004"/>
        <dbReference type="Rhea" id="RHEA-COMP:11060"/>
        <dbReference type="Rhea" id="RHEA-COMP:11605"/>
        <dbReference type="ChEBI" id="CHEBI:15377"/>
        <dbReference type="ChEBI" id="CHEBI:30013"/>
        <dbReference type="ChEBI" id="CHEBI:43474"/>
        <dbReference type="ChEBI" id="CHEBI:61977"/>
        <dbReference type="EC" id="3.1.3.16"/>
    </reaction>
</comment>
<dbReference type="InterPro" id="IPR018247">
    <property type="entry name" value="EF_Hand_1_Ca_BS"/>
</dbReference>
<comment type="caution">
    <text evidence="15">The sequence shown here is derived from an EMBL/GenBank/DDBJ whole genome shotgun (WGS) entry which is preliminary data.</text>
</comment>
<dbReference type="AlphaFoldDB" id="A0A7K9XMN8"/>
<comment type="similarity">
    <text evidence="3 13">Belongs to the PPP phosphatase family.</text>
</comment>
<evidence type="ECO:0000256" key="10">
    <source>
        <dbReference type="ARBA" id="ARBA00023211"/>
    </source>
</evidence>
<dbReference type="InterPro" id="IPR051134">
    <property type="entry name" value="PPP_phosphatase"/>
</dbReference>
<evidence type="ECO:0000256" key="11">
    <source>
        <dbReference type="ARBA" id="ARBA00047761"/>
    </source>
</evidence>
<reference evidence="15 16" key="1">
    <citation type="submission" date="2019-09" db="EMBL/GenBank/DDBJ databases">
        <title>Bird 10,000 Genomes (B10K) Project - Family phase.</title>
        <authorList>
            <person name="Zhang G."/>
        </authorList>
    </citation>
    <scope>NUCLEOTIDE SEQUENCE [LARGE SCALE GENOMIC DNA]</scope>
    <source>
        <strain evidence="15">B10K-DU-001-60</strain>
        <tissue evidence="15">Muscle</tissue>
    </source>
</reference>
<dbReference type="InterPro" id="IPR006186">
    <property type="entry name" value="Ser/Thr-sp_prot-phosphatase"/>
</dbReference>
<dbReference type="PANTHER" id="PTHR45668">
    <property type="entry name" value="SERINE/THREONINE-PROTEIN PHOSPHATASE 5-RELATED"/>
    <property type="match status" value="1"/>
</dbReference>
<evidence type="ECO:0000256" key="8">
    <source>
        <dbReference type="ARBA" id="ARBA00022842"/>
    </source>
</evidence>
<comment type="cofactor">
    <cofactor evidence="2">
        <name>Mg(2+)</name>
        <dbReference type="ChEBI" id="CHEBI:18420"/>
    </cofactor>
</comment>
<keyword evidence="16" id="KW-1185">Reference proteome</keyword>
<dbReference type="Gene3D" id="1.10.238.10">
    <property type="entry name" value="EF-hand"/>
    <property type="match status" value="1"/>
</dbReference>
<organism evidence="15 16">
    <name type="scientific">Psophia crepitans</name>
    <name type="common">common trumpeter</name>
    <dbReference type="NCBI Taxonomy" id="54359"/>
    <lineage>
        <taxon>Eukaryota</taxon>
        <taxon>Metazoa</taxon>
        <taxon>Chordata</taxon>
        <taxon>Craniata</taxon>
        <taxon>Vertebrata</taxon>
        <taxon>Euteleostomi</taxon>
        <taxon>Archelosauria</taxon>
        <taxon>Archosauria</taxon>
        <taxon>Dinosauria</taxon>
        <taxon>Saurischia</taxon>
        <taxon>Theropoda</taxon>
        <taxon>Coelurosauria</taxon>
        <taxon>Aves</taxon>
        <taxon>Neognathae</taxon>
        <taxon>Neoaves</taxon>
        <taxon>Gruiformes</taxon>
        <taxon>Psophiidae</taxon>
        <taxon>Psophia</taxon>
    </lineage>
</organism>
<keyword evidence="7" id="KW-0106">Calcium</keyword>
<dbReference type="Gene3D" id="3.60.21.10">
    <property type="match status" value="1"/>
</dbReference>
<gene>
    <name evidence="15" type="primary">Ppef1</name>
    <name evidence="15" type="ORF">PSOCRE_R10048</name>
</gene>
<evidence type="ECO:0000256" key="1">
    <source>
        <dbReference type="ARBA" id="ARBA00001936"/>
    </source>
</evidence>
<evidence type="ECO:0000256" key="12">
    <source>
        <dbReference type="ARBA" id="ARBA00048336"/>
    </source>
</evidence>
<dbReference type="GO" id="GO:0005509">
    <property type="term" value="F:calcium ion binding"/>
    <property type="evidence" value="ECO:0007669"/>
    <property type="project" value="InterPro"/>
</dbReference>
<evidence type="ECO:0000256" key="4">
    <source>
        <dbReference type="ARBA" id="ARBA00022723"/>
    </source>
</evidence>
<protein>
    <recommendedName>
        <fullName evidence="13">Serine/threonine-protein phosphatase</fullName>
        <ecNumber evidence="13">3.1.3.16</ecNumber>
    </recommendedName>
</protein>
<dbReference type="PANTHER" id="PTHR45668:SF1">
    <property type="entry name" value="SERINE_THREONINE-PROTEIN PHOSPHATASE WITH EF-HANDS 1"/>
    <property type="match status" value="1"/>
</dbReference>
<feature type="non-terminal residue" evidence="15">
    <location>
        <position position="1"/>
    </location>
</feature>
<feature type="non-terminal residue" evidence="15">
    <location>
        <position position="437"/>
    </location>
</feature>
<dbReference type="PRINTS" id="PR00114">
    <property type="entry name" value="STPHPHTASE"/>
</dbReference>
<feature type="domain" description="EF-hand" evidence="14">
    <location>
        <begin position="398"/>
        <end position="433"/>
    </location>
</feature>
<comment type="catalytic activity">
    <reaction evidence="11">
        <text>O-phospho-L-seryl-[protein] + H2O = L-seryl-[protein] + phosphate</text>
        <dbReference type="Rhea" id="RHEA:20629"/>
        <dbReference type="Rhea" id="RHEA-COMP:9863"/>
        <dbReference type="Rhea" id="RHEA-COMP:11604"/>
        <dbReference type="ChEBI" id="CHEBI:15377"/>
        <dbReference type="ChEBI" id="CHEBI:29999"/>
        <dbReference type="ChEBI" id="CHEBI:43474"/>
        <dbReference type="ChEBI" id="CHEBI:83421"/>
        <dbReference type="EC" id="3.1.3.16"/>
    </reaction>
</comment>
<keyword evidence="4" id="KW-0479">Metal-binding</keyword>
<sequence length="437" mass="50220">QNGLPSEQNPYVFNGDFVDRGKNSMEILIILFAFLLIYPNDLHLNRGNHEDYIMNLRYGFTKEVSKKYKDHGKQILYLLRDVFSWLPLATIIDSKVLILHGGISDTTDLDFLNALERRKTQHISSSGSTEPSGSNLAPDPALKEWKQMLDILWSDPRSQNGCIPNKRRGGGCCFGPDVTAKLFEKYNLKMLIRSHEFKPEGYEISHDGKVITIFSASNYYEEGSNRGAYIKLNPELIPRFVQYRVSKHTRRQNLRERVGTIESSALKSLKEKIYAHRSELTHAFAQYDISGTGKISVNDWAAAMESVLQLELPWRMLRSQLAQTNPDGQVDFMSCFYDLKIGQPVKEVQPALVETLCRYRRDLEIIFNIIDKDHSGLISLEEFGQTWKLFASHLGIDVYDESLDKLVFSIDYNKDGHIDFNEFLEAFHVVHRLEKKA</sequence>
<dbReference type="SUPFAM" id="SSF47473">
    <property type="entry name" value="EF-hand"/>
    <property type="match status" value="1"/>
</dbReference>
<dbReference type="Pfam" id="PF00149">
    <property type="entry name" value="Metallophos"/>
    <property type="match status" value="1"/>
</dbReference>
<dbReference type="PROSITE" id="PS00125">
    <property type="entry name" value="SER_THR_PHOSPHATASE"/>
    <property type="match status" value="1"/>
</dbReference>
<keyword evidence="5" id="KW-0677">Repeat</keyword>
<dbReference type="InterPro" id="IPR004843">
    <property type="entry name" value="Calcineurin-like_PHP"/>
</dbReference>
<keyword evidence="10" id="KW-0464">Manganese</keyword>